<keyword evidence="12" id="KW-1185">Reference proteome</keyword>
<feature type="binding site" evidence="10">
    <location>
        <position position="28"/>
    </location>
    <ligand>
        <name>Mg(2+)</name>
        <dbReference type="ChEBI" id="CHEBI:18420"/>
    </ligand>
</feature>
<dbReference type="InterPro" id="IPR006439">
    <property type="entry name" value="HAD-SF_hydro_IA"/>
</dbReference>
<gene>
    <name evidence="11" type="primary">gph</name>
    <name evidence="11" type="ORF">GTW23_06145</name>
</gene>
<dbReference type="SFLD" id="SFLDS00003">
    <property type="entry name" value="Haloacid_Dehalogenase"/>
    <property type="match status" value="1"/>
</dbReference>
<proteinExistence type="inferred from homology"/>
<evidence type="ECO:0000256" key="9">
    <source>
        <dbReference type="ARBA" id="ARBA00023277"/>
    </source>
</evidence>
<dbReference type="NCBIfam" id="TIGR01549">
    <property type="entry name" value="HAD-SF-IA-v1"/>
    <property type="match status" value="1"/>
</dbReference>
<dbReference type="EMBL" id="JAAAML010000001">
    <property type="protein sequence ID" value="MCO6407753.1"/>
    <property type="molecule type" value="Genomic_DNA"/>
</dbReference>
<keyword evidence="9 10" id="KW-0119">Carbohydrate metabolism</keyword>
<dbReference type="InterPro" id="IPR023214">
    <property type="entry name" value="HAD_sf"/>
</dbReference>
<comment type="function">
    <text evidence="10">Specifically catalyzes the dephosphorylation of 2-phosphoglycolate. Is involved in the dissimilation of the intracellular 2-phosphoglycolate formed during the DNA repair of 3'-phosphoglycolate ends, a major class of DNA lesions induced by oxidative stress.</text>
</comment>
<organism evidence="11 12">
    <name type="scientific">Hoeflea alexandrii</name>
    <dbReference type="NCBI Taxonomy" id="288436"/>
    <lineage>
        <taxon>Bacteria</taxon>
        <taxon>Pseudomonadati</taxon>
        <taxon>Pseudomonadota</taxon>
        <taxon>Alphaproteobacteria</taxon>
        <taxon>Hyphomicrobiales</taxon>
        <taxon>Rhizobiaceae</taxon>
        <taxon>Hoeflea</taxon>
    </lineage>
</organism>
<evidence type="ECO:0000256" key="8">
    <source>
        <dbReference type="ARBA" id="ARBA00022842"/>
    </source>
</evidence>
<keyword evidence="7 10" id="KW-0378">Hydrolase</keyword>
<name>A0ABT1CPB4_9HYPH</name>
<feature type="active site" description="Nucleophile" evidence="10">
    <location>
        <position position="26"/>
    </location>
</feature>
<accession>A0ABT1CPB4</accession>
<comment type="similarity">
    <text evidence="4 10">Belongs to the HAD-like hydrolase superfamily. CbbY/CbbZ/Gph/YieH family.</text>
</comment>
<dbReference type="NCBIfam" id="TIGR01449">
    <property type="entry name" value="PGP_bact"/>
    <property type="match status" value="1"/>
</dbReference>
<evidence type="ECO:0000256" key="1">
    <source>
        <dbReference type="ARBA" id="ARBA00000830"/>
    </source>
</evidence>
<feature type="binding site" evidence="10">
    <location>
        <position position="26"/>
    </location>
    <ligand>
        <name>Mg(2+)</name>
        <dbReference type="ChEBI" id="CHEBI:18420"/>
    </ligand>
</feature>
<protein>
    <recommendedName>
        <fullName evidence="5 10">Phosphoglycolate phosphatase</fullName>
        <shortName evidence="10">PGP</shortName>
        <shortName evidence="10">PGPase</shortName>
        <ecNumber evidence="5 10">3.1.3.18</ecNumber>
    </recommendedName>
</protein>
<evidence type="ECO:0000313" key="11">
    <source>
        <dbReference type="EMBL" id="MCO6407753.1"/>
    </source>
</evidence>
<dbReference type="InterPro" id="IPR037512">
    <property type="entry name" value="PGPase_prok"/>
</dbReference>
<dbReference type="InterPro" id="IPR036412">
    <property type="entry name" value="HAD-like_sf"/>
</dbReference>
<dbReference type="HAMAP" id="MF_00495">
    <property type="entry name" value="GPH_hydrolase_bact"/>
    <property type="match status" value="1"/>
</dbReference>
<dbReference type="SUPFAM" id="SSF56784">
    <property type="entry name" value="HAD-like"/>
    <property type="match status" value="1"/>
</dbReference>
<feature type="binding site" evidence="10">
    <location>
        <position position="188"/>
    </location>
    <ligand>
        <name>Mg(2+)</name>
        <dbReference type="ChEBI" id="CHEBI:18420"/>
    </ligand>
</feature>
<dbReference type="PANTHER" id="PTHR43434">
    <property type="entry name" value="PHOSPHOGLYCOLATE PHOSPHATASE"/>
    <property type="match status" value="1"/>
</dbReference>
<comment type="caution">
    <text evidence="11">The sequence shown here is derived from an EMBL/GenBank/DDBJ whole genome shotgun (WGS) entry which is preliminary data.</text>
</comment>
<dbReference type="InterPro" id="IPR023198">
    <property type="entry name" value="PGP-like_dom2"/>
</dbReference>
<evidence type="ECO:0000256" key="10">
    <source>
        <dbReference type="HAMAP-Rule" id="MF_00495"/>
    </source>
</evidence>
<keyword evidence="6 10" id="KW-0479">Metal-binding</keyword>
<dbReference type="EC" id="3.1.3.18" evidence="5 10"/>
<reference evidence="11 12" key="1">
    <citation type="submission" date="2020-01" db="EMBL/GenBank/DDBJ databases">
        <title>Genomes of bacteria type strains.</title>
        <authorList>
            <person name="Chen J."/>
            <person name="Zhu S."/>
            <person name="Yang J."/>
        </authorList>
    </citation>
    <scope>NUCLEOTIDE SEQUENCE [LARGE SCALE GENOMIC DNA]</scope>
    <source>
        <strain evidence="11 12">DSM 16655</strain>
    </source>
</reference>
<dbReference type="PANTHER" id="PTHR43434:SF1">
    <property type="entry name" value="PHOSPHOGLYCOLATE PHOSPHATASE"/>
    <property type="match status" value="1"/>
</dbReference>
<sequence>MEGKCVSDASVNKSVPSGWPEAILFDLDGTLIDSVPDIAAAVNELLSGDDLPVVSVDAVRGMIGNGVKKLVERAYASVGTQYEGDALNAATDRMMGIYGKHLTRHTVAMPGAVELISSYHRAGVRIGVVTNKPEAFTHEILRHFGIDGQVDVVVGGDTGPARKPEPDMLHHALSVMGVAASRALMVGDSPADIGAAKAANMASVAVHGGYTNVPADELGADRVISSLLDLPAAIEALRPAALAQG</sequence>
<evidence type="ECO:0000256" key="4">
    <source>
        <dbReference type="ARBA" id="ARBA00006171"/>
    </source>
</evidence>
<comment type="cofactor">
    <cofactor evidence="2 10">
        <name>Mg(2+)</name>
        <dbReference type="ChEBI" id="CHEBI:18420"/>
    </cofactor>
</comment>
<evidence type="ECO:0000256" key="3">
    <source>
        <dbReference type="ARBA" id="ARBA00004818"/>
    </source>
</evidence>
<dbReference type="NCBIfam" id="TIGR01509">
    <property type="entry name" value="HAD-SF-IA-v3"/>
    <property type="match status" value="1"/>
</dbReference>
<dbReference type="InterPro" id="IPR050155">
    <property type="entry name" value="HAD-like_hydrolase_sf"/>
</dbReference>
<keyword evidence="8 10" id="KW-0460">Magnesium</keyword>
<dbReference type="SFLD" id="SFLDG01135">
    <property type="entry name" value="C1.5.6:_HAD__Beta-PGM__Phospha"/>
    <property type="match status" value="1"/>
</dbReference>
<comment type="catalytic activity">
    <reaction evidence="1 10">
        <text>2-phosphoglycolate + H2O = glycolate + phosphate</text>
        <dbReference type="Rhea" id="RHEA:14369"/>
        <dbReference type="ChEBI" id="CHEBI:15377"/>
        <dbReference type="ChEBI" id="CHEBI:29805"/>
        <dbReference type="ChEBI" id="CHEBI:43474"/>
        <dbReference type="ChEBI" id="CHEBI:58033"/>
        <dbReference type="EC" id="3.1.3.18"/>
    </reaction>
</comment>
<evidence type="ECO:0000256" key="2">
    <source>
        <dbReference type="ARBA" id="ARBA00001946"/>
    </source>
</evidence>
<evidence type="ECO:0000256" key="5">
    <source>
        <dbReference type="ARBA" id="ARBA00013078"/>
    </source>
</evidence>
<dbReference type="Gene3D" id="3.40.50.1000">
    <property type="entry name" value="HAD superfamily/HAD-like"/>
    <property type="match status" value="1"/>
</dbReference>
<comment type="pathway">
    <text evidence="3 10">Organic acid metabolism; glycolate biosynthesis; glycolate from 2-phosphoglycolate: step 1/1.</text>
</comment>
<dbReference type="Gene3D" id="1.10.150.240">
    <property type="entry name" value="Putative phosphatase, domain 2"/>
    <property type="match status" value="1"/>
</dbReference>
<dbReference type="Proteomes" id="UP001320715">
    <property type="component" value="Unassembled WGS sequence"/>
</dbReference>
<evidence type="ECO:0000313" key="12">
    <source>
        <dbReference type="Proteomes" id="UP001320715"/>
    </source>
</evidence>
<evidence type="ECO:0000256" key="6">
    <source>
        <dbReference type="ARBA" id="ARBA00022723"/>
    </source>
</evidence>
<dbReference type="SFLD" id="SFLDG01129">
    <property type="entry name" value="C1.5:_HAD__Beta-PGM__Phosphata"/>
    <property type="match status" value="1"/>
</dbReference>
<dbReference type="Pfam" id="PF13419">
    <property type="entry name" value="HAD_2"/>
    <property type="match status" value="1"/>
</dbReference>
<dbReference type="InterPro" id="IPR041492">
    <property type="entry name" value="HAD_2"/>
</dbReference>
<dbReference type="GO" id="GO:0008967">
    <property type="term" value="F:phosphoglycolate phosphatase activity"/>
    <property type="evidence" value="ECO:0007669"/>
    <property type="project" value="UniProtKB-EC"/>
</dbReference>
<evidence type="ECO:0000256" key="7">
    <source>
        <dbReference type="ARBA" id="ARBA00022801"/>
    </source>
</evidence>